<protein>
    <submittedName>
        <fullName evidence="1">Uncharacterized protein</fullName>
    </submittedName>
</protein>
<sequence length="1916" mass="215996">MRNPVACVSCRSAKQKCIHNDAPPCDRCKQGGRAALCEFPAPGTSAIHRKPKRPRPSEETPGVTPPGVPVAASPLYRRHVPSPTNAALPLSTQAASSLLDALDPFDLLTDEVKNSWLRCQYKWSFHHTPTLLLRIRDRTLEPYLVWALLALAVRFVKDPPVGFGTQTEASNAYAARARQLLQGDLEDPSISRVQALLMLTGHDWGAGNGRRAWIYLGMAIRLVEVMDLTQELKTPRNRMPTREEFIEAEVRRRTAWTCFLMDSLLSGGKGRKRSLNSTDMAIQLPCEKEAFVFGEPTCTQHLDGSTRMPSIALPLGDIGIIGHSMCVANIWGKVARWACTEDFKTELPWSPSSQFQQLIYELERWKNNLPQRTRYDLFSLHSHNAVEQGQAYCYMHSIYFMSYMFLHRAYLPVLGPQQNGAVGEETPNSYNEHTDMWKSWQKTSRKELFKEATMVLEMLEEMRTFGVFFLRGLVPWIGFTIYTAVGVMLYSFNFPSGEDDPKILEKARERVIQGCTFLKEMKTQWPMAETWFETIKRMQVYYRSFSGQDGPASPEERKALRRAMIDYGALQPSPVQKPSEANKGPDTTIVQTVISPPPQENKFLSVTLGPSEPLATPPTTTPTPNGFNAAYSWNTPNVIPPLELDETFSFEGFDLSNADLEEIMMNATQDFWASFPGECLFGSPYEVPVTPTASPSKSSKRFAHTPFPRSKLPTTTMGVYYETIPDSLRPWIHKQQMLIVGTAPLAGDGHINISPKGGADFFGVISPTQFWYLDLTGSGIETHAHLHEPGNGRICVMFMAFEGGPQIVRIWGTARPLENGTPEYTAFVRDNDVKTIPGSRSIILIDVHQCATSCGFSVPYYDFVAHRPILNDYFEKKDKKFQNGDEKESMERYWAFKSARSIDGMPGMKKGVEYAEKHNVAPLKKWKGEYAPGGPKAWGSNRGRENSDRGLVFLVLLLGIIIGGVLSLSVVTPERLGVLQTRVMRLLNARTLELESFLGIPPSYAILSHCWDSGEVLFSDLCNDLAKAKKKSGFNKVQKTCEQAVKDNFGYVWIDTCCIDKSSSAELSEAINSMFAWYKNAEKCYAYLADVDGLDDFARSRWFTRAWTLQELLAPSHLQNGGASGMDFFSSQWVNLGSKSDLSSRIRDICGIEKEYLEGQRIYSASISMRMSWAAERQATRAEDIAYSLLGIFDVNMPLLYGEGKLKAFRRLQEEIMKISEDETLFAWESGEFQTGSTAADVLASDPKDFSEAKQLVPFASDEPVVPYSMTHRGLRIWLQLFRIEDVPDDSQRLLRAAIRPLRAPVMIWSSNNLVWAILKCHVAHDFHHFVAIPLQHVAAGVYMRDLSTSVALVNNIFLPIISQSHALDGPACDKEIYIRNSRISSLSNSVQRRFGFLFRNLTQGLQVARESYPTNTFNWQDSILQGGSSTQKDRFWHASVILLLPSAPYATLRYATYLSLGCENSPTLQIPKAWCYLDDMAMPRGNMDLSAFHETAGAKRPRHEVTQYQGALQDVDFGIKVSIAESKVHGQRMFIVDIEYTKGDSKLEVPIKPTNITAPPQQDAQLPVMDSTVPTITPDNLVPSEIGVSTRVSHEQYLDGPLGPQQLLHDRAFEALAFESKRRSRILVLKQLLNSLEHNLAIEAAETQLTLEAFAISECRSLTNMFLFKLPREIRDMVYRHLGTKEKCIDSDYFRSTKDPATRCYCHDQTRWKTAHFPEHFWSTKYVDEQFVRELSESYYRTSTFIFGDSQGLICKFLNTDQLGLGFPPKELVSNIEVRLTAITHDRGSFRAYMFGVPKPPEGLQAALEGLMELKPGSNVRIQFSTEAKSAEERRRLFVGALPVLFSKMQVAALAGYRLSFVLDHTHEFRLEGDVLGELEEQLWNYREQDSTDKATGKQTSDPFYGFPRRISAFV</sequence>
<keyword evidence="2" id="KW-1185">Reference proteome</keyword>
<name>A0ACC2I8D2_9PLEO</name>
<proteinExistence type="predicted"/>
<reference evidence="1" key="1">
    <citation type="submission" date="2022-11" db="EMBL/GenBank/DDBJ databases">
        <title>Genome Sequence of Boeremia exigua.</title>
        <authorList>
            <person name="Buettner E."/>
        </authorList>
    </citation>
    <scope>NUCLEOTIDE SEQUENCE</scope>
    <source>
        <strain evidence="1">CU02</strain>
    </source>
</reference>
<accession>A0ACC2I8D2</accession>
<gene>
    <name evidence="1" type="ORF">OPT61_g6018</name>
</gene>
<dbReference type="EMBL" id="JAPHNI010000412">
    <property type="protein sequence ID" value="KAJ8111372.1"/>
    <property type="molecule type" value="Genomic_DNA"/>
</dbReference>
<dbReference type="Proteomes" id="UP001153331">
    <property type="component" value="Unassembled WGS sequence"/>
</dbReference>
<organism evidence="1 2">
    <name type="scientific">Boeremia exigua</name>
    <dbReference type="NCBI Taxonomy" id="749465"/>
    <lineage>
        <taxon>Eukaryota</taxon>
        <taxon>Fungi</taxon>
        <taxon>Dikarya</taxon>
        <taxon>Ascomycota</taxon>
        <taxon>Pezizomycotina</taxon>
        <taxon>Dothideomycetes</taxon>
        <taxon>Pleosporomycetidae</taxon>
        <taxon>Pleosporales</taxon>
        <taxon>Pleosporineae</taxon>
        <taxon>Didymellaceae</taxon>
        <taxon>Boeremia</taxon>
    </lineage>
</organism>
<comment type="caution">
    <text evidence="1">The sequence shown here is derived from an EMBL/GenBank/DDBJ whole genome shotgun (WGS) entry which is preliminary data.</text>
</comment>
<evidence type="ECO:0000313" key="2">
    <source>
        <dbReference type="Proteomes" id="UP001153331"/>
    </source>
</evidence>
<evidence type="ECO:0000313" key="1">
    <source>
        <dbReference type="EMBL" id="KAJ8111372.1"/>
    </source>
</evidence>